<comment type="catalytic activity">
    <reaction evidence="6">
        <text>a 2'-deoxyadenosine in DNA + S-adenosyl-L-methionine = an N(6)-methyl-2'-deoxyadenosine in DNA + S-adenosyl-L-homocysteine + H(+)</text>
        <dbReference type="Rhea" id="RHEA:15197"/>
        <dbReference type="Rhea" id="RHEA-COMP:12418"/>
        <dbReference type="Rhea" id="RHEA-COMP:12419"/>
        <dbReference type="ChEBI" id="CHEBI:15378"/>
        <dbReference type="ChEBI" id="CHEBI:57856"/>
        <dbReference type="ChEBI" id="CHEBI:59789"/>
        <dbReference type="ChEBI" id="CHEBI:90615"/>
        <dbReference type="ChEBI" id="CHEBI:90616"/>
        <dbReference type="EC" id="2.1.1.72"/>
    </reaction>
</comment>
<dbReference type="SUPFAM" id="SSF53335">
    <property type="entry name" value="S-adenosyl-L-methionine-dependent methyltransferases"/>
    <property type="match status" value="1"/>
</dbReference>
<keyword evidence="9" id="KW-1185">Reference proteome</keyword>
<evidence type="ECO:0000259" key="7">
    <source>
        <dbReference type="Pfam" id="PF01555"/>
    </source>
</evidence>
<dbReference type="InterPro" id="IPR002052">
    <property type="entry name" value="DNA_methylase_N6_adenine_CS"/>
</dbReference>
<evidence type="ECO:0000313" key="8">
    <source>
        <dbReference type="EMBL" id="QTL39900.1"/>
    </source>
</evidence>
<dbReference type="InterPro" id="IPR029063">
    <property type="entry name" value="SAM-dependent_MTases_sf"/>
</dbReference>
<dbReference type="PROSITE" id="PS00092">
    <property type="entry name" value="N6_MTASE"/>
    <property type="match status" value="1"/>
</dbReference>
<protein>
    <recommendedName>
        <fullName evidence="2">site-specific DNA-methyltransferase (adenine-specific)</fullName>
        <ecNumber evidence="2">2.1.1.72</ecNumber>
    </recommendedName>
</protein>
<sequence length="691" mass="78451">MSFAQLAINGIPLMTIEKITLNYPESKSADITQKNIDQLKQLFPEVFSEGKIDFDALKAVLGEAIDDSDERYNFTWYGKAQSRLIAQTPSTGTLRPCKEESVNWDTTENLFIEGDNLEVLKILQKSYHKKVKMIYIDPPYNTGIDFVYKDNYHDNIRNYLEITGQININGQLNSTNRETSGRYHSSWLNMIFSRLLVAKNLLHPEGMIYISIDDNEVFNLVKVCEEIFGYDAVKVIAVKMSEASGLKMASVKKLGTIPKLKEYIITIKPSGINNIEFTLIKKPMWDSEYNIYLDNFSRENRDFYDSIKDSEYLSDDQLKKLDEILSGINLKSLSEVYKGPVSKKNEWLFNNSWRICQCVKSSSVYKLSEEKKKNKKISGVFSVKSAQGLVYLVRGTYPETSRDPRLQLIFASDNLFVHPGDFWAHIKTTGLDNEGGVPYKNGKKPLKLVTELISSLKCLNDGDIVLDFFAGSATTGEATMIASKNNNVKLNYILVQLPENLEDTYKLASADMKKQIKESMDYLNKLGKPLSLTELGKQRIRMSIEKYKTESQEYGFKVFKLDETNIRSWDVNFDNLEPALKLALKSIKDDRSVEDILYEILLKYGIELTTHVEEATVEGKKVFIVGAGALMVCLDDDITEQVVEGIAKLKEKLNPESTQVVFKDQGFADSVVKTNVIQILKQSGIDDVKSI</sequence>
<comment type="similarity">
    <text evidence="1">Belongs to the N(4)/N(6)-methyltransferase family.</text>
</comment>
<dbReference type="Proteomes" id="UP000665047">
    <property type="component" value="Chromosome"/>
</dbReference>
<dbReference type="PIRSF" id="PIRSF015855">
    <property type="entry name" value="TypeIII_Mtase_mKpnI"/>
    <property type="match status" value="1"/>
</dbReference>
<dbReference type="Gene3D" id="3.40.50.150">
    <property type="entry name" value="Vaccinia Virus protein VP39"/>
    <property type="match status" value="1"/>
</dbReference>
<keyword evidence="3" id="KW-0489">Methyltransferase</keyword>
<evidence type="ECO:0000256" key="1">
    <source>
        <dbReference type="ARBA" id="ARBA00006594"/>
    </source>
</evidence>
<keyword evidence="5" id="KW-0949">S-adenosyl-L-methionine</keyword>
<feature type="domain" description="DNA methylase N-4/N-6" evidence="7">
    <location>
        <begin position="131"/>
        <end position="485"/>
    </location>
</feature>
<evidence type="ECO:0000256" key="5">
    <source>
        <dbReference type="ARBA" id="ARBA00022691"/>
    </source>
</evidence>
<evidence type="ECO:0000256" key="3">
    <source>
        <dbReference type="ARBA" id="ARBA00022603"/>
    </source>
</evidence>
<evidence type="ECO:0000256" key="4">
    <source>
        <dbReference type="ARBA" id="ARBA00022679"/>
    </source>
</evidence>
<keyword evidence="4" id="KW-0808">Transferase</keyword>
<organism evidence="8 9">
    <name type="scientific">Xenorhabdus budapestensis</name>
    <dbReference type="NCBI Taxonomy" id="290110"/>
    <lineage>
        <taxon>Bacteria</taxon>
        <taxon>Pseudomonadati</taxon>
        <taxon>Pseudomonadota</taxon>
        <taxon>Gammaproteobacteria</taxon>
        <taxon>Enterobacterales</taxon>
        <taxon>Morganellaceae</taxon>
        <taxon>Xenorhabdus</taxon>
    </lineage>
</organism>
<evidence type="ECO:0000313" key="9">
    <source>
        <dbReference type="Proteomes" id="UP000665047"/>
    </source>
</evidence>
<reference evidence="8 9" key="1">
    <citation type="submission" date="2021-03" db="EMBL/GenBank/DDBJ databases">
        <title>Complete Genome Sequence Data of Xenorhabdus budapestensis strain C72, a Candidate Biological Control Agent, from China.</title>
        <authorList>
            <person name="LI B."/>
            <person name="WANG S."/>
            <person name="QIU D."/>
        </authorList>
    </citation>
    <scope>NUCLEOTIDE SEQUENCE [LARGE SCALE GENOMIC DNA]</scope>
    <source>
        <strain evidence="8 9">C-7-2</strain>
    </source>
</reference>
<proteinExistence type="inferred from homology"/>
<dbReference type="EMBL" id="CP072455">
    <property type="protein sequence ID" value="QTL39900.1"/>
    <property type="molecule type" value="Genomic_DNA"/>
</dbReference>
<dbReference type="Pfam" id="PF01555">
    <property type="entry name" value="N6_N4_Mtase"/>
    <property type="match status" value="1"/>
</dbReference>
<gene>
    <name evidence="8" type="ORF">HGO23_00120</name>
</gene>
<evidence type="ECO:0000256" key="6">
    <source>
        <dbReference type="ARBA" id="ARBA00047942"/>
    </source>
</evidence>
<accession>A0ABX7VHD8</accession>
<dbReference type="PRINTS" id="PR00506">
    <property type="entry name" value="D21N6MTFRASE"/>
</dbReference>
<dbReference type="InterPro" id="IPR002295">
    <property type="entry name" value="N4/N6-MTase_EcoPI_Mod-like"/>
</dbReference>
<evidence type="ECO:0000256" key="2">
    <source>
        <dbReference type="ARBA" id="ARBA00011900"/>
    </source>
</evidence>
<name>A0ABX7VHD8_XENBU</name>
<dbReference type="EC" id="2.1.1.72" evidence="2"/>
<dbReference type="InterPro" id="IPR002941">
    <property type="entry name" value="DNA_methylase_N4/N6"/>
</dbReference>